<dbReference type="Proteomes" id="UP000229641">
    <property type="component" value="Unassembled WGS sequence"/>
</dbReference>
<proteinExistence type="predicted"/>
<organism evidence="1 2">
    <name type="scientific">Candidatus Ghiorseimicrobium undicola</name>
    <dbReference type="NCBI Taxonomy" id="1974746"/>
    <lineage>
        <taxon>Bacteria</taxon>
        <taxon>Pseudomonadati</taxon>
        <taxon>Candidatus Omnitrophota</taxon>
        <taxon>Candidatus Ghiorseimicrobium</taxon>
    </lineage>
</organism>
<dbReference type="EMBL" id="PCWA01000069">
    <property type="protein sequence ID" value="PIQ89153.1"/>
    <property type="molecule type" value="Genomic_DNA"/>
</dbReference>
<dbReference type="Pfam" id="PF08827">
    <property type="entry name" value="DUF1805"/>
    <property type="match status" value="1"/>
</dbReference>
<accession>A0A2H0LXJ9</accession>
<evidence type="ECO:0000313" key="2">
    <source>
        <dbReference type="Proteomes" id="UP000229641"/>
    </source>
</evidence>
<reference evidence="1 2" key="1">
    <citation type="submission" date="2017-09" db="EMBL/GenBank/DDBJ databases">
        <title>Depth-based differentiation of microbial function through sediment-hosted aquifers and enrichment of novel symbionts in the deep terrestrial subsurface.</title>
        <authorList>
            <person name="Probst A.J."/>
            <person name="Ladd B."/>
            <person name="Jarett J.K."/>
            <person name="Geller-Mcgrath D.E."/>
            <person name="Sieber C.M."/>
            <person name="Emerson J.B."/>
            <person name="Anantharaman K."/>
            <person name="Thomas B.C."/>
            <person name="Malmstrom R."/>
            <person name="Stieglmeier M."/>
            <person name="Klingl A."/>
            <person name="Woyke T."/>
            <person name="Ryan C.M."/>
            <person name="Banfield J.F."/>
        </authorList>
    </citation>
    <scope>NUCLEOTIDE SEQUENCE [LARGE SCALE GENOMIC DNA]</scope>
    <source>
        <strain evidence="1">CG11_big_fil_rev_8_21_14_0_20_42_13</strain>
    </source>
</reference>
<dbReference type="Gene3D" id="3.30.1980.10">
    <property type="entry name" value="Hypothetical protein YunC"/>
    <property type="match status" value="1"/>
</dbReference>
<evidence type="ECO:0008006" key="3">
    <source>
        <dbReference type="Google" id="ProtNLM"/>
    </source>
</evidence>
<sequence>MQHIKVKLARKEADGYVIALGPVNLVSVVTDVGMLACGAFNALALDKFNYPCGCVSSPNGKPVANIDDLLESAVMEANNSAQRLGIRIGMNAREALDKM</sequence>
<name>A0A2H0LXJ9_9BACT</name>
<dbReference type="SUPFAM" id="SSF102891">
    <property type="entry name" value="Hypothetical protein Ta1206"/>
    <property type="match status" value="1"/>
</dbReference>
<dbReference type="AlphaFoldDB" id="A0A2H0LXJ9"/>
<gene>
    <name evidence="1" type="ORF">COV72_04510</name>
</gene>
<evidence type="ECO:0000313" key="1">
    <source>
        <dbReference type="EMBL" id="PIQ89153.1"/>
    </source>
</evidence>
<dbReference type="InterPro" id="IPR014931">
    <property type="entry name" value="DUF1805"/>
</dbReference>
<protein>
    <recommendedName>
        <fullName evidence="3">DUF1805 domain-containing protein</fullName>
    </recommendedName>
</protein>
<comment type="caution">
    <text evidence="1">The sequence shown here is derived from an EMBL/GenBank/DDBJ whole genome shotgun (WGS) entry which is preliminary data.</text>
</comment>
<dbReference type="InterPro" id="IPR036493">
    <property type="entry name" value="YunC_sf"/>
</dbReference>